<sequence length="91" mass="10351">PIARKLHHQSHSSQSQYLPSVLLTLKTRSSSHHHLLTPSFGPFTFHHRHNRHHRRKRKQVVATDLIPSILSGPVASAAKERGDQSTIQTRN</sequence>
<evidence type="ECO:0000313" key="2">
    <source>
        <dbReference type="Proteomes" id="UP001154282"/>
    </source>
</evidence>
<gene>
    <name evidence="1" type="ORF">LITE_LOCUS50412</name>
</gene>
<evidence type="ECO:0000313" key="1">
    <source>
        <dbReference type="EMBL" id="CAI0625409.1"/>
    </source>
</evidence>
<accession>A0AAV0RX05</accession>
<protein>
    <submittedName>
        <fullName evidence="1">Uncharacterized protein</fullName>
    </submittedName>
</protein>
<organism evidence="1 2">
    <name type="scientific">Linum tenue</name>
    <dbReference type="NCBI Taxonomy" id="586396"/>
    <lineage>
        <taxon>Eukaryota</taxon>
        <taxon>Viridiplantae</taxon>
        <taxon>Streptophyta</taxon>
        <taxon>Embryophyta</taxon>
        <taxon>Tracheophyta</taxon>
        <taxon>Spermatophyta</taxon>
        <taxon>Magnoliopsida</taxon>
        <taxon>eudicotyledons</taxon>
        <taxon>Gunneridae</taxon>
        <taxon>Pentapetalae</taxon>
        <taxon>rosids</taxon>
        <taxon>fabids</taxon>
        <taxon>Malpighiales</taxon>
        <taxon>Linaceae</taxon>
        <taxon>Linum</taxon>
    </lineage>
</organism>
<dbReference type="EMBL" id="CAMGYJ010000011">
    <property type="protein sequence ID" value="CAI0625409.1"/>
    <property type="molecule type" value="Genomic_DNA"/>
</dbReference>
<keyword evidence="2" id="KW-1185">Reference proteome</keyword>
<dbReference type="Proteomes" id="UP001154282">
    <property type="component" value="Unassembled WGS sequence"/>
</dbReference>
<comment type="caution">
    <text evidence="1">The sequence shown here is derived from an EMBL/GenBank/DDBJ whole genome shotgun (WGS) entry which is preliminary data.</text>
</comment>
<proteinExistence type="predicted"/>
<reference evidence="1" key="1">
    <citation type="submission" date="2022-08" db="EMBL/GenBank/DDBJ databases">
        <authorList>
            <person name="Gutierrez-Valencia J."/>
        </authorList>
    </citation>
    <scope>NUCLEOTIDE SEQUENCE</scope>
</reference>
<feature type="non-terminal residue" evidence="1">
    <location>
        <position position="1"/>
    </location>
</feature>
<name>A0AAV0RX05_9ROSI</name>
<dbReference type="AlphaFoldDB" id="A0AAV0RX05"/>